<proteinExistence type="predicted"/>
<organism evidence="4 5">
    <name type="scientific">Algoriphagus pacificus</name>
    <dbReference type="NCBI Taxonomy" id="2811234"/>
    <lineage>
        <taxon>Bacteria</taxon>
        <taxon>Pseudomonadati</taxon>
        <taxon>Bacteroidota</taxon>
        <taxon>Cytophagia</taxon>
        <taxon>Cytophagales</taxon>
        <taxon>Cyclobacteriaceae</taxon>
        <taxon>Algoriphagus</taxon>
    </lineage>
</organism>
<evidence type="ECO:0000313" key="4">
    <source>
        <dbReference type="EMBL" id="MBN7816289.1"/>
    </source>
</evidence>
<dbReference type="EMBL" id="JAFKCU010000003">
    <property type="protein sequence ID" value="MBN7816289.1"/>
    <property type="molecule type" value="Genomic_DNA"/>
</dbReference>
<keyword evidence="5" id="KW-1185">Reference proteome</keyword>
<dbReference type="PANTHER" id="PTHR30273">
    <property type="entry name" value="PERIPLASMIC SIGNAL SENSOR AND SIGMA FACTOR ACTIVATOR FECR-RELATED"/>
    <property type="match status" value="1"/>
</dbReference>
<accession>A0ABS3CGQ6</accession>
<dbReference type="InterPro" id="IPR006860">
    <property type="entry name" value="FecR"/>
</dbReference>
<evidence type="ECO:0000259" key="2">
    <source>
        <dbReference type="Pfam" id="PF04773"/>
    </source>
</evidence>
<gene>
    <name evidence="4" type="ORF">J0A69_12645</name>
</gene>
<dbReference type="RefSeq" id="WP_206586970.1">
    <property type="nucleotide sequence ID" value="NZ_JAFKCU010000003.1"/>
</dbReference>
<evidence type="ECO:0000256" key="1">
    <source>
        <dbReference type="SAM" id="Phobius"/>
    </source>
</evidence>
<dbReference type="Gene3D" id="2.60.120.1440">
    <property type="match status" value="1"/>
</dbReference>
<reference evidence="4 5" key="1">
    <citation type="submission" date="2021-03" db="EMBL/GenBank/DDBJ databases">
        <title>novel species isolated from a fishpond in China.</title>
        <authorList>
            <person name="Lu H."/>
            <person name="Cai Z."/>
        </authorList>
    </citation>
    <scope>NUCLEOTIDE SEQUENCE [LARGE SCALE GENOMIC DNA]</scope>
    <source>
        <strain evidence="4 5">YJ13C</strain>
    </source>
</reference>
<evidence type="ECO:0000259" key="3">
    <source>
        <dbReference type="Pfam" id="PF16344"/>
    </source>
</evidence>
<name>A0ABS3CGQ6_9BACT</name>
<dbReference type="PANTHER" id="PTHR30273:SF2">
    <property type="entry name" value="PROTEIN FECR"/>
    <property type="match status" value="1"/>
</dbReference>
<feature type="domain" description="Protein FecR C-terminal" evidence="3">
    <location>
        <begin position="273"/>
        <end position="340"/>
    </location>
</feature>
<dbReference type="InterPro" id="IPR032508">
    <property type="entry name" value="FecR_C"/>
</dbReference>
<dbReference type="Pfam" id="PF16344">
    <property type="entry name" value="FecR_C"/>
    <property type="match status" value="1"/>
</dbReference>
<dbReference type="Proteomes" id="UP000664480">
    <property type="component" value="Unassembled WGS sequence"/>
</dbReference>
<dbReference type="Pfam" id="PF04773">
    <property type="entry name" value="FecR"/>
    <property type="match status" value="1"/>
</dbReference>
<feature type="transmembrane region" description="Helical" evidence="1">
    <location>
        <begin position="105"/>
        <end position="124"/>
    </location>
</feature>
<protein>
    <submittedName>
        <fullName evidence="4">FecR domain-containing protein</fullName>
    </submittedName>
</protein>
<sequence>MRFNPKSEYDFLKNEQFVLWVNNSGEIGHQYWDNWLKNNPEKEEFFNKAKSIIHSFQYAGDEKIDQNRLNDILVNIKSGQGSAKIFDFENEEIEPTRRLVNTRRIAAATILFFLAFGALTWNYFNSQTNKEDWVAVSTEKGERRLVQLPDGSSVTLDSYSSLKYLTDFEEGRKVILEGRAFFDIKKMEGKTFEVSSKALSVKVLGTSFDMNTDQNRGNGHVALVTGLVNVKAKDGKTLDLVPDQAAFLNFENEQLSKGEFDKDQILGWRENVLKFKDEPYGVVFERISNWYGVEFIYEDSLDLKGLYSATYHDQKLDDVLLGLSYASDLKFQIKSDSIYVSN</sequence>
<keyword evidence="1" id="KW-0472">Membrane</keyword>
<keyword evidence="1" id="KW-1133">Transmembrane helix</keyword>
<dbReference type="Gene3D" id="3.55.50.30">
    <property type="match status" value="1"/>
</dbReference>
<dbReference type="PIRSF" id="PIRSF018266">
    <property type="entry name" value="FecR"/>
    <property type="match status" value="1"/>
</dbReference>
<evidence type="ECO:0000313" key="5">
    <source>
        <dbReference type="Proteomes" id="UP000664480"/>
    </source>
</evidence>
<keyword evidence="1" id="KW-0812">Transmembrane</keyword>
<feature type="domain" description="FecR protein" evidence="2">
    <location>
        <begin position="136"/>
        <end position="228"/>
    </location>
</feature>
<comment type="caution">
    <text evidence="4">The sequence shown here is derived from an EMBL/GenBank/DDBJ whole genome shotgun (WGS) entry which is preliminary data.</text>
</comment>
<dbReference type="InterPro" id="IPR012373">
    <property type="entry name" value="Ferrdict_sens_TM"/>
</dbReference>